<feature type="compositionally biased region" description="Low complexity" evidence="3">
    <location>
        <begin position="152"/>
        <end position="163"/>
    </location>
</feature>
<evidence type="ECO:0000256" key="1">
    <source>
        <dbReference type="ARBA" id="ARBA00008482"/>
    </source>
</evidence>
<dbReference type="InterPro" id="IPR000717">
    <property type="entry name" value="PCI_dom"/>
</dbReference>
<dbReference type="PROSITE" id="PS50250">
    <property type="entry name" value="PCI"/>
    <property type="match status" value="1"/>
</dbReference>
<evidence type="ECO:0000313" key="6">
    <source>
        <dbReference type="Proteomes" id="UP001255856"/>
    </source>
</evidence>
<dbReference type="PANTHER" id="PTHR15350">
    <property type="entry name" value="COP9 SIGNALOSOME COMPLEX SUBUNIT 7/DENDRITIC CELL PROTEIN GA17"/>
    <property type="match status" value="1"/>
</dbReference>
<evidence type="ECO:0000256" key="2">
    <source>
        <dbReference type="ARBA" id="ARBA00022790"/>
    </source>
</evidence>
<feature type="domain" description="PCI" evidence="4">
    <location>
        <begin position="1"/>
        <end position="108"/>
    </location>
</feature>
<dbReference type="AlphaFoldDB" id="A0AAD9IIQ4"/>
<accession>A0AAD9IIQ4</accession>
<dbReference type="InterPro" id="IPR045237">
    <property type="entry name" value="COPS7/eIF3m"/>
</dbReference>
<proteinExistence type="inferred from homology"/>
<name>A0AAD9IIQ4_PROWI</name>
<evidence type="ECO:0000259" key="4">
    <source>
        <dbReference type="PROSITE" id="PS50250"/>
    </source>
</evidence>
<evidence type="ECO:0000313" key="5">
    <source>
        <dbReference type="EMBL" id="KAK2077905.1"/>
    </source>
</evidence>
<protein>
    <recommendedName>
        <fullName evidence="4">PCI domain-containing protein</fullName>
    </recommendedName>
</protein>
<sequence>MELATASPEGERALQLLQAFAFGTWGSLSDALRQELTAAQEQKLRVLTVLSLAADQRVLGYEEIRSALGLPGLDEAEDLLIQDVVGPGLIKGRLDQPGERLLIVSSTPRDVEQSRLAGVADQLSSWLEAMDGAMAALGQARQATDQGASALASSRAEQATQEQAARRAVAETPSQMPSAFDNATDGPGGALGGEESEAMPFEGVTPQGPRLSKRRR</sequence>
<comment type="similarity">
    <text evidence="1">Belongs to the CSN7/EIF3M family. CSN7 subfamily.</text>
</comment>
<dbReference type="GO" id="GO:0008180">
    <property type="term" value="C:COP9 signalosome"/>
    <property type="evidence" value="ECO:0007669"/>
    <property type="project" value="UniProtKB-KW"/>
</dbReference>
<reference evidence="5" key="1">
    <citation type="submission" date="2021-01" db="EMBL/GenBank/DDBJ databases">
        <authorList>
            <person name="Eckstrom K.M.E."/>
        </authorList>
    </citation>
    <scope>NUCLEOTIDE SEQUENCE</scope>
    <source>
        <strain evidence="5">UVCC 0001</strain>
    </source>
</reference>
<evidence type="ECO:0000256" key="3">
    <source>
        <dbReference type="SAM" id="MobiDB-lite"/>
    </source>
</evidence>
<dbReference type="Proteomes" id="UP001255856">
    <property type="component" value="Unassembled WGS sequence"/>
</dbReference>
<dbReference type="PANTHER" id="PTHR15350:SF5">
    <property type="entry name" value="COP9 SIGNALOSOME COMPLEX SUBUNIT 7"/>
    <property type="match status" value="1"/>
</dbReference>
<dbReference type="SMART" id="SM00088">
    <property type="entry name" value="PINT"/>
    <property type="match status" value="1"/>
</dbReference>
<comment type="caution">
    <text evidence="5">The sequence shown here is derived from an EMBL/GenBank/DDBJ whole genome shotgun (WGS) entry which is preliminary data.</text>
</comment>
<keyword evidence="6" id="KW-1185">Reference proteome</keyword>
<feature type="region of interest" description="Disordered" evidence="3">
    <location>
        <begin position="148"/>
        <end position="216"/>
    </location>
</feature>
<keyword evidence="2" id="KW-0736">Signalosome</keyword>
<gene>
    <name evidence="5" type="ORF">QBZ16_003773</name>
</gene>
<dbReference type="EMBL" id="JASFZW010000005">
    <property type="protein sequence ID" value="KAK2077905.1"/>
    <property type="molecule type" value="Genomic_DNA"/>
</dbReference>
<organism evidence="5 6">
    <name type="scientific">Prototheca wickerhamii</name>
    <dbReference type="NCBI Taxonomy" id="3111"/>
    <lineage>
        <taxon>Eukaryota</taxon>
        <taxon>Viridiplantae</taxon>
        <taxon>Chlorophyta</taxon>
        <taxon>core chlorophytes</taxon>
        <taxon>Trebouxiophyceae</taxon>
        <taxon>Chlorellales</taxon>
        <taxon>Chlorellaceae</taxon>
        <taxon>Prototheca</taxon>
    </lineage>
</organism>